<dbReference type="PANTHER" id="PTHR31891">
    <property type="entry name" value="FORMAMIDASE C869.04-RELATED"/>
    <property type="match status" value="1"/>
</dbReference>
<dbReference type="RefSeq" id="WP_126599114.1">
    <property type="nucleotide sequence ID" value="NZ_BIFQ01000001.1"/>
</dbReference>
<name>A0A401ZLB6_9CHLR</name>
<dbReference type="OrthoDB" id="9811740at2"/>
<evidence type="ECO:0000313" key="2">
    <source>
        <dbReference type="Proteomes" id="UP000287224"/>
    </source>
</evidence>
<dbReference type="Pfam" id="PF03069">
    <property type="entry name" value="FmdA_AmdA"/>
    <property type="match status" value="2"/>
</dbReference>
<sequence length="313" mass="34200">MTTYTIGPDSQTLHGTFSREYPPVLTIESGDTVQFRTLDAGWNLSLGEDGEPDHKFQPRDETRDRGHALCGPVAIRGAQPGMVLEVHINEIRPGPWGWTVAGGWESAVNKKLGLLEEKLRLRWSLNIDQMIARDQYGHAITLRPFMGVMGMPPDEPGIHPTSPPRYCGGNIDCKELVAGTTLYLPISVPGALFSVGDGHGVQGDGEVSGVAIECPMERVDLTFHLRDDLSLKTPQARVDNAWITLGFHEDLHEASLIALDAMIDIMTDHYHLPRNQALALASLVVDLRITQIANGVLGVHALLPDDRLATLSS</sequence>
<dbReference type="SUPFAM" id="SSF141130">
    <property type="entry name" value="Acetamidase/Formamidase-like"/>
    <property type="match status" value="1"/>
</dbReference>
<dbReference type="Proteomes" id="UP000287224">
    <property type="component" value="Unassembled WGS sequence"/>
</dbReference>
<accession>A0A401ZLB6</accession>
<organism evidence="1 2">
    <name type="scientific">Dictyobacter aurantiacus</name>
    <dbReference type="NCBI Taxonomy" id="1936993"/>
    <lineage>
        <taxon>Bacteria</taxon>
        <taxon>Bacillati</taxon>
        <taxon>Chloroflexota</taxon>
        <taxon>Ktedonobacteria</taxon>
        <taxon>Ktedonobacterales</taxon>
        <taxon>Dictyobacteraceae</taxon>
        <taxon>Dictyobacter</taxon>
    </lineage>
</organism>
<evidence type="ECO:0000313" key="1">
    <source>
        <dbReference type="EMBL" id="GCE07667.1"/>
    </source>
</evidence>
<dbReference type="GO" id="GO:0016811">
    <property type="term" value="F:hydrolase activity, acting on carbon-nitrogen (but not peptide) bonds, in linear amides"/>
    <property type="evidence" value="ECO:0007669"/>
    <property type="project" value="InterPro"/>
</dbReference>
<dbReference type="EMBL" id="BIFQ01000001">
    <property type="protein sequence ID" value="GCE07667.1"/>
    <property type="molecule type" value="Genomic_DNA"/>
</dbReference>
<dbReference type="Gene3D" id="2.60.120.580">
    <property type="entry name" value="Acetamidase/Formamidase-like domains"/>
    <property type="match status" value="2"/>
</dbReference>
<gene>
    <name evidence="1" type="ORF">KDAU_49960</name>
</gene>
<protein>
    <submittedName>
        <fullName evidence="1">Acetamidase</fullName>
    </submittedName>
</protein>
<dbReference type="InterPro" id="IPR004304">
    <property type="entry name" value="FmdA_AmdA"/>
</dbReference>
<proteinExistence type="predicted"/>
<keyword evidence="2" id="KW-1185">Reference proteome</keyword>
<dbReference type="AlphaFoldDB" id="A0A401ZLB6"/>
<comment type="caution">
    <text evidence="1">The sequence shown here is derived from an EMBL/GenBank/DDBJ whole genome shotgun (WGS) entry which is preliminary data.</text>
</comment>
<reference evidence="2" key="1">
    <citation type="submission" date="2018-12" db="EMBL/GenBank/DDBJ databases">
        <title>Tengunoibacter tsumagoiensis gen. nov., sp. nov., Dictyobacter kobayashii sp. nov., D. alpinus sp. nov., and D. joshuensis sp. nov. and description of Dictyobacteraceae fam. nov. within the order Ktedonobacterales isolated from Tengu-no-mugimeshi.</title>
        <authorList>
            <person name="Wang C.M."/>
            <person name="Zheng Y."/>
            <person name="Sakai Y."/>
            <person name="Toyoda A."/>
            <person name="Minakuchi Y."/>
            <person name="Abe K."/>
            <person name="Yokota A."/>
            <person name="Yabe S."/>
        </authorList>
    </citation>
    <scope>NUCLEOTIDE SEQUENCE [LARGE SCALE GENOMIC DNA]</scope>
    <source>
        <strain evidence="2">S-27</strain>
    </source>
</reference>
<dbReference type="PANTHER" id="PTHR31891:SF1">
    <property type="entry name" value="FORMAMIDASE C869.04-RELATED"/>
    <property type="match status" value="1"/>
</dbReference>
<dbReference type="Gene3D" id="3.10.28.20">
    <property type="entry name" value="Acetamidase/Formamidase-like domains"/>
    <property type="match status" value="1"/>
</dbReference>